<comment type="caution">
    <text evidence="2">The sequence shown here is derived from an EMBL/GenBank/DDBJ whole genome shotgun (WGS) entry which is preliminary data.</text>
</comment>
<organism evidence="2 3">
    <name type="scientific">Herpetosiphon geysericola</name>
    <dbReference type="NCBI Taxonomy" id="70996"/>
    <lineage>
        <taxon>Bacteria</taxon>
        <taxon>Bacillati</taxon>
        <taxon>Chloroflexota</taxon>
        <taxon>Chloroflexia</taxon>
        <taxon>Herpetosiphonales</taxon>
        <taxon>Herpetosiphonaceae</taxon>
        <taxon>Herpetosiphon</taxon>
    </lineage>
</organism>
<evidence type="ECO:0000313" key="2">
    <source>
        <dbReference type="EMBL" id="KPL80627.1"/>
    </source>
</evidence>
<feature type="region of interest" description="Disordered" evidence="1">
    <location>
        <begin position="34"/>
        <end position="60"/>
    </location>
</feature>
<reference evidence="2 3" key="1">
    <citation type="submission" date="2015-07" db="EMBL/GenBank/DDBJ databases">
        <title>Whole genome sequence of Herpetosiphon geysericola DSM 7119.</title>
        <authorList>
            <person name="Hemp J."/>
            <person name="Ward L.M."/>
            <person name="Pace L.A."/>
            <person name="Fischer W.W."/>
        </authorList>
    </citation>
    <scope>NUCLEOTIDE SEQUENCE [LARGE SCALE GENOMIC DNA]</scope>
    <source>
        <strain evidence="2 3">DSM 7119</strain>
    </source>
</reference>
<dbReference type="EMBL" id="LGKP01000037">
    <property type="protein sequence ID" value="KPL80627.1"/>
    <property type="molecule type" value="Genomic_DNA"/>
</dbReference>
<dbReference type="InterPro" id="IPR019546">
    <property type="entry name" value="TAT_signal_bac_arc"/>
</dbReference>
<feature type="compositionally biased region" description="Gly residues" evidence="1">
    <location>
        <begin position="49"/>
        <end position="59"/>
    </location>
</feature>
<dbReference type="Proteomes" id="UP000050277">
    <property type="component" value="Unassembled WGS sequence"/>
</dbReference>
<dbReference type="NCBIfam" id="TIGR01409">
    <property type="entry name" value="TAT_signal_seq"/>
    <property type="match status" value="1"/>
</dbReference>
<feature type="compositionally biased region" description="Polar residues" evidence="1">
    <location>
        <begin position="34"/>
        <end position="47"/>
    </location>
</feature>
<dbReference type="RefSeq" id="WP_054536957.1">
    <property type="nucleotide sequence ID" value="NZ_LGKP01000037.1"/>
</dbReference>
<sequence length="77" mass="8262">MDSTAKSTSFLVRRRDFLKLVCVLAVALGTNTAEEAASRSLNPTPQGRSGYGAGPYGRGKYGKSTPLERVFIPLVTK</sequence>
<evidence type="ECO:0000313" key="3">
    <source>
        <dbReference type="Proteomes" id="UP000050277"/>
    </source>
</evidence>
<name>A0A0P6XD15_9CHLR</name>
<accession>A0A0P6XD15</accession>
<evidence type="ECO:0008006" key="4">
    <source>
        <dbReference type="Google" id="ProtNLM"/>
    </source>
</evidence>
<keyword evidence="3" id="KW-1185">Reference proteome</keyword>
<dbReference type="AlphaFoldDB" id="A0A0P6XD15"/>
<proteinExistence type="predicted"/>
<evidence type="ECO:0000256" key="1">
    <source>
        <dbReference type="SAM" id="MobiDB-lite"/>
    </source>
</evidence>
<gene>
    <name evidence="2" type="ORF">SE18_23730</name>
</gene>
<protein>
    <recommendedName>
        <fullName evidence="4">Twin-arginine translocation signal domain-containing protein</fullName>
    </recommendedName>
</protein>